<proteinExistence type="predicted"/>
<reference evidence="1 2" key="1">
    <citation type="journal article" date="2014" name="Agronomy (Basel)">
        <title>A Draft Genome Sequence for Ensete ventricosum, the Drought-Tolerant Tree Against Hunger.</title>
        <authorList>
            <person name="Harrison J."/>
            <person name="Moore K.A."/>
            <person name="Paszkiewicz K."/>
            <person name="Jones T."/>
            <person name="Grant M."/>
            <person name="Ambacheew D."/>
            <person name="Muzemil S."/>
            <person name="Studholme D.J."/>
        </authorList>
    </citation>
    <scope>NUCLEOTIDE SEQUENCE [LARGE SCALE GENOMIC DNA]</scope>
</reference>
<evidence type="ECO:0000313" key="1">
    <source>
        <dbReference type="EMBL" id="RRT49860.1"/>
    </source>
</evidence>
<evidence type="ECO:0000313" key="2">
    <source>
        <dbReference type="Proteomes" id="UP000287651"/>
    </source>
</evidence>
<sequence length="174" mass="18188">MVVSLPKKKMRAEAMITNPRDLDKIAPYPKPIDQLHEVVRPFEVGFISKAQYPLWLPMLSLATPSYSPPSLCARVVRPGIVTGGVSLKCRQLPATSPQGVVGCGSRAGRNTAAGRGTANKGCRLQGRPLTGAAAGRGSAHRVGARGGVAYGGDVVRARIVRARAAAAYVTAGTM</sequence>
<gene>
    <name evidence="1" type="ORF">B296_00007856</name>
</gene>
<dbReference type="EMBL" id="AMZH03013076">
    <property type="protein sequence ID" value="RRT49860.1"/>
    <property type="molecule type" value="Genomic_DNA"/>
</dbReference>
<dbReference type="Proteomes" id="UP000287651">
    <property type="component" value="Unassembled WGS sequence"/>
</dbReference>
<name>A0A426YDU7_ENSVE</name>
<dbReference type="AlphaFoldDB" id="A0A426YDU7"/>
<comment type="caution">
    <text evidence="1">The sequence shown here is derived from an EMBL/GenBank/DDBJ whole genome shotgun (WGS) entry which is preliminary data.</text>
</comment>
<protein>
    <submittedName>
        <fullName evidence="1">Uncharacterized protein</fullName>
    </submittedName>
</protein>
<organism evidence="1 2">
    <name type="scientific">Ensete ventricosum</name>
    <name type="common">Abyssinian banana</name>
    <name type="synonym">Musa ensete</name>
    <dbReference type="NCBI Taxonomy" id="4639"/>
    <lineage>
        <taxon>Eukaryota</taxon>
        <taxon>Viridiplantae</taxon>
        <taxon>Streptophyta</taxon>
        <taxon>Embryophyta</taxon>
        <taxon>Tracheophyta</taxon>
        <taxon>Spermatophyta</taxon>
        <taxon>Magnoliopsida</taxon>
        <taxon>Liliopsida</taxon>
        <taxon>Zingiberales</taxon>
        <taxon>Musaceae</taxon>
        <taxon>Ensete</taxon>
    </lineage>
</organism>
<accession>A0A426YDU7</accession>